<dbReference type="InterPro" id="IPR006375">
    <property type="entry name" value="Man1P_GuaTrfase/Man6P_Isoase"/>
</dbReference>
<evidence type="ECO:0000256" key="1">
    <source>
        <dbReference type="ARBA" id="ARBA00006115"/>
    </source>
</evidence>
<gene>
    <name evidence="7" type="ORF">KU392_03065</name>
</gene>
<dbReference type="CDD" id="cd02213">
    <property type="entry name" value="cupin_PMI_typeII_C"/>
    <property type="match status" value="1"/>
</dbReference>
<dbReference type="GO" id="GO:0004475">
    <property type="term" value="F:mannose-1-phosphate guanylyltransferase (GTP) activity"/>
    <property type="evidence" value="ECO:0007669"/>
    <property type="project" value="UniProtKB-EC"/>
</dbReference>
<dbReference type="InterPro" id="IPR001538">
    <property type="entry name" value="Man6P_isomerase-2_C"/>
</dbReference>
<dbReference type="EC" id="2.7.7.13" evidence="7"/>
<organism evidence="7 8">
    <name type="scientific">Advenella alkanexedens</name>
    <dbReference type="NCBI Taxonomy" id="1481665"/>
    <lineage>
        <taxon>Bacteria</taxon>
        <taxon>Pseudomonadati</taxon>
        <taxon>Pseudomonadota</taxon>
        <taxon>Betaproteobacteria</taxon>
        <taxon>Burkholderiales</taxon>
        <taxon>Alcaligenaceae</taxon>
    </lineage>
</organism>
<feature type="domain" description="Nucleotidyl transferase" evidence="4">
    <location>
        <begin position="8"/>
        <end position="288"/>
    </location>
</feature>
<evidence type="ECO:0000259" key="5">
    <source>
        <dbReference type="Pfam" id="PF01050"/>
    </source>
</evidence>
<dbReference type="PANTHER" id="PTHR46390:SF1">
    <property type="entry name" value="MANNOSE-1-PHOSPHATE GUANYLYLTRANSFERASE"/>
    <property type="match status" value="1"/>
</dbReference>
<dbReference type="InterPro" id="IPR054566">
    <property type="entry name" value="ManC/GMP-like_b-helix"/>
</dbReference>
<dbReference type="Pfam" id="PF01050">
    <property type="entry name" value="MannoseP_isomer"/>
    <property type="match status" value="1"/>
</dbReference>
<dbReference type="Pfam" id="PF22640">
    <property type="entry name" value="ManC_GMP_beta-helix"/>
    <property type="match status" value="1"/>
</dbReference>
<evidence type="ECO:0000256" key="3">
    <source>
        <dbReference type="RuleBase" id="RU004190"/>
    </source>
</evidence>
<keyword evidence="8" id="KW-1185">Reference proteome</keyword>
<keyword evidence="2 7" id="KW-0808">Transferase</keyword>
<dbReference type="CDD" id="cd02509">
    <property type="entry name" value="GDP-M1P_Guanylyltransferase"/>
    <property type="match status" value="1"/>
</dbReference>
<proteinExistence type="inferred from homology"/>
<evidence type="ECO:0000259" key="4">
    <source>
        <dbReference type="Pfam" id="PF00483"/>
    </source>
</evidence>
<dbReference type="Proteomes" id="UP000722165">
    <property type="component" value="Unassembled WGS sequence"/>
</dbReference>
<evidence type="ECO:0000313" key="8">
    <source>
        <dbReference type="Proteomes" id="UP000722165"/>
    </source>
</evidence>
<keyword evidence="7" id="KW-0413">Isomerase</keyword>
<evidence type="ECO:0000256" key="2">
    <source>
        <dbReference type="ARBA" id="ARBA00022679"/>
    </source>
</evidence>
<evidence type="ECO:0000259" key="6">
    <source>
        <dbReference type="Pfam" id="PF22640"/>
    </source>
</evidence>
<dbReference type="PANTHER" id="PTHR46390">
    <property type="entry name" value="MANNOSE-1-PHOSPHATE GUANYLYLTRANSFERASE"/>
    <property type="match status" value="1"/>
</dbReference>
<dbReference type="InterPro" id="IPR051161">
    <property type="entry name" value="Mannose-6P_isomerase_type2"/>
</dbReference>
<evidence type="ECO:0000313" key="7">
    <source>
        <dbReference type="EMBL" id="MBV4396239.1"/>
    </source>
</evidence>
<accession>A0ABS6NKT8</accession>
<reference evidence="7 8" key="1">
    <citation type="submission" date="2021-06" db="EMBL/GenBank/DDBJ databases">
        <authorList>
            <person name="Lu T."/>
            <person name="Wang Q."/>
            <person name="Han X."/>
        </authorList>
    </citation>
    <scope>NUCLEOTIDE SEQUENCE [LARGE SCALE GENOMIC DNA]</scope>
    <source>
        <strain evidence="7 8">LAM0050</strain>
    </source>
</reference>
<name>A0ABS6NKT8_9BURK</name>
<feature type="domain" description="Mannose-6-phosphate isomerase type II C-terminal" evidence="5">
    <location>
        <begin position="354"/>
        <end position="468"/>
    </location>
</feature>
<dbReference type="EC" id="5.3.1.8" evidence="7"/>
<comment type="similarity">
    <text evidence="1 3">Belongs to the mannose-6-phosphate isomerase type 2 family.</text>
</comment>
<dbReference type="GO" id="GO:0004476">
    <property type="term" value="F:mannose-6-phosphate isomerase activity"/>
    <property type="evidence" value="ECO:0007669"/>
    <property type="project" value="UniProtKB-EC"/>
</dbReference>
<dbReference type="NCBIfam" id="TIGR01479">
    <property type="entry name" value="GMP_PMI"/>
    <property type="match status" value="1"/>
</dbReference>
<keyword evidence="7" id="KW-0548">Nucleotidyltransferase</keyword>
<sequence length="475" mass="53175">MSSKLIPTVLCGGAGSRLWPVSREGHPKPFIRLADNQSLLQKSFLRGFSINGVNDILTVTNRELFFQTEDELAELKLKNIRSNYILEPFGRNTAAAIVSAAMYVKQEFGDEAILLVLAADHLISDQDAFRAAVDKAVKLAESGRLVTFGIKPTHPETGYGYIEANGSDVVRFVEKPEAQVAQEYMDSGRFYWNSGMFCFRVDAILRELETHCPDVVSSVQVCLGASKELSGEKQKQLSLDADTFRLVPDISIDYAVMEKSNVVSVVPCDIGWSDIGSWAALSAVGESDENGNRVEAEALLENVKNCYIKSEERFVGAIGLENLVIVDTPDALLVANKQYSQDVKKIYTTLKKNDNELYKWHRTVYRPWGSYTVLENSDRFKIKRLEVKPGGRLSLQMHHHRSEHWIVVSGMAKVVNGEQELLVNTNESTYIPAGHRHRLENPGVINLVLIEVQSGEYLGEDDIVRFQDVYGRVEQ</sequence>
<comment type="caution">
    <text evidence="7">The sequence shown here is derived from an EMBL/GenBank/DDBJ whole genome shotgun (WGS) entry which is preliminary data.</text>
</comment>
<dbReference type="InterPro" id="IPR049577">
    <property type="entry name" value="GMPP_N"/>
</dbReference>
<protein>
    <submittedName>
        <fullName evidence="7">Mannose-1-phosphate guanylyltransferase/mannose-6-phosphate isomerase</fullName>
        <ecNumber evidence="7">2.7.7.13</ecNumber>
        <ecNumber evidence="7">5.3.1.8</ecNumber>
    </submittedName>
</protein>
<dbReference type="EMBL" id="JAHSPR010000002">
    <property type="protein sequence ID" value="MBV4396239.1"/>
    <property type="molecule type" value="Genomic_DNA"/>
</dbReference>
<dbReference type="InterPro" id="IPR005835">
    <property type="entry name" value="NTP_transferase_dom"/>
</dbReference>
<dbReference type="RefSeq" id="WP_217734528.1">
    <property type="nucleotide sequence ID" value="NZ_JAHSPR010000002.1"/>
</dbReference>
<dbReference type="Pfam" id="PF00483">
    <property type="entry name" value="NTP_transferase"/>
    <property type="match status" value="1"/>
</dbReference>
<feature type="domain" description="MannoseP isomerase/GMP-like beta-helix" evidence="6">
    <location>
        <begin position="304"/>
        <end position="347"/>
    </location>
</feature>